<dbReference type="AlphaFoldDB" id="A0A0L0WC87"/>
<keyword evidence="4" id="KW-1003">Cell membrane</keyword>
<evidence type="ECO:0000256" key="5">
    <source>
        <dbReference type="ARBA" id="ARBA00022553"/>
    </source>
</evidence>
<dbReference type="InterPro" id="IPR036890">
    <property type="entry name" value="HATPase_C_sf"/>
</dbReference>
<keyword evidence="7 14" id="KW-0812">Transmembrane</keyword>
<evidence type="ECO:0000256" key="2">
    <source>
        <dbReference type="ARBA" id="ARBA00004651"/>
    </source>
</evidence>
<dbReference type="GO" id="GO:0005524">
    <property type="term" value="F:ATP binding"/>
    <property type="evidence" value="ECO:0007669"/>
    <property type="project" value="UniProtKB-KW"/>
</dbReference>
<evidence type="ECO:0000256" key="3">
    <source>
        <dbReference type="ARBA" id="ARBA00012438"/>
    </source>
</evidence>
<dbReference type="GO" id="GO:0005886">
    <property type="term" value="C:plasma membrane"/>
    <property type="evidence" value="ECO:0007669"/>
    <property type="project" value="UniProtKB-SubCell"/>
</dbReference>
<dbReference type="STRING" id="1503.CLPU_4c01290"/>
<feature type="domain" description="HAMP" evidence="16">
    <location>
        <begin position="186"/>
        <end position="238"/>
    </location>
</feature>
<keyword evidence="12" id="KW-0902">Two-component regulatory system</keyword>
<dbReference type="Pfam" id="PF00672">
    <property type="entry name" value="HAMP"/>
    <property type="match status" value="1"/>
</dbReference>
<feature type="transmembrane region" description="Helical" evidence="14">
    <location>
        <begin position="165"/>
        <end position="189"/>
    </location>
</feature>
<evidence type="ECO:0000256" key="1">
    <source>
        <dbReference type="ARBA" id="ARBA00000085"/>
    </source>
</evidence>
<dbReference type="PROSITE" id="PS50109">
    <property type="entry name" value="HIS_KIN"/>
    <property type="match status" value="1"/>
</dbReference>
<dbReference type="PROSITE" id="PS50885">
    <property type="entry name" value="HAMP"/>
    <property type="match status" value="1"/>
</dbReference>
<dbReference type="Pfam" id="PF00512">
    <property type="entry name" value="HisKA"/>
    <property type="match status" value="1"/>
</dbReference>
<dbReference type="PATRIC" id="fig|1503.3.peg.2358"/>
<dbReference type="RefSeq" id="WP_050354657.1">
    <property type="nucleotide sequence ID" value="NZ_LGSS01000004.1"/>
</dbReference>
<dbReference type="SUPFAM" id="SSF47384">
    <property type="entry name" value="Homodimeric domain of signal transducing histidine kinase"/>
    <property type="match status" value="1"/>
</dbReference>
<dbReference type="SMART" id="SM00388">
    <property type="entry name" value="HisKA"/>
    <property type="match status" value="1"/>
</dbReference>
<comment type="caution">
    <text evidence="17">The sequence shown here is derived from an EMBL/GenBank/DDBJ whole genome shotgun (WGS) entry which is preliminary data.</text>
</comment>
<comment type="catalytic activity">
    <reaction evidence="1">
        <text>ATP + protein L-histidine = ADP + protein N-phospho-L-histidine.</text>
        <dbReference type="EC" id="2.7.13.3"/>
    </reaction>
</comment>
<evidence type="ECO:0000256" key="9">
    <source>
        <dbReference type="ARBA" id="ARBA00022777"/>
    </source>
</evidence>
<evidence type="ECO:0000259" key="16">
    <source>
        <dbReference type="PROSITE" id="PS50885"/>
    </source>
</evidence>
<keyword evidence="6 17" id="KW-0808">Transferase</keyword>
<dbReference type="SMART" id="SM00304">
    <property type="entry name" value="HAMP"/>
    <property type="match status" value="1"/>
</dbReference>
<dbReference type="PANTHER" id="PTHR45528:SF1">
    <property type="entry name" value="SENSOR HISTIDINE KINASE CPXA"/>
    <property type="match status" value="1"/>
</dbReference>
<evidence type="ECO:0000313" key="17">
    <source>
        <dbReference type="EMBL" id="KNF09083.1"/>
    </source>
</evidence>
<keyword evidence="13 14" id="KW-0472">Membrane</keyword>
<dbReference type="CDD" id="cd00082">
    <property type="entry name" value="HisKA"/>
    <property type="match status" value="1"/>
</dbReference>
<keyword evidence="9 17" id="KW-0418">Kinase</keyword>
<gene>
    <name evidence="17" type="primary">resE1</name>
    <name evidence="17" type="ORF">CLPU_4c01290</name>
</gene>
<dbReference type="Gene3D" id="6.10.340.10">
    <property type="match status" value="1"/>
</dbReference>
<keyword evidence="8" id="KW-0547">Nucleotide-binding</keyword>
<protein>
    <recommendedName>
        <fullName evidence="3">histidine kinase</fullName>
        <ecNumber evidence="3">2.7.13.3</ecNumber>
    </recommendedName>
</protein>
<keyword evidence="5" id="KW-0597">Phosphoprotein</keyword>
<feature type="transmembrane region" description="Helical" evidence="14">
    <location>
        <begin position="6"/>
        <end position="29"/>
    </location>
</feature>
<evidence type="ECO:0000256" key="10">
    <source>
        <dbReference type="ARBA" id="ARBA00022840"/>
    </source>
</evidence>
<dbReference type="EMBL" id="LGSS01000004">
    <property type="protein sequence ID" value="KNF09083.1"/>
    <property type="molecule type" value="Genomic_DNA"/>
</dbReference>
<dbReference type="Pfam" id="PF02518">
    <property type="entry name" value="HATPase_c"/>
    <property type="match status" value="1"/>
</dbReference>
<dbReference type="CDD" id="cd00075">
    <property type="entry name" value="HATPase"/>
    <property type="match status" value="1"/>
</dbReference>
<accession>A0A0L0WC87</accession>
<dbReference type="InterPro" id="IPR005467">
    <property type="entry name" value="His_kinase_dom"/>
</dbReference>
<evidence type="ECO:0000256" key="6">
    <source>
        <dbReference type="ARBA" id="ARBA00022679"/>
    </source>
</evidence>
<dbReference type="OrthoDB" id="9786919at2"/>
<evidence type="ECO:0000259" key="15">
    <source>
        <dbReference type="PROSITE" id="PS50109"/>
    </source>
</evidence>
<evidence type="ECO:0000313" key="18">
    <source>
        <dbReference type="Proteomes" id="UP000037267"/>
    </source>
</evidence>
<organism evidence="17 18">
    <name type="scientific">Gottschalkia purinilytica</name>
    <name type="common">Clostridium purinilyticum</name>
    <dbReference type="NCBI Taxonomy" id="1503"/>
    <lineage>
        <taxon>Bacteria</taxon>
        <taxon>Bacillati</taxon>
        <taxon>Bacillota</taxon>
        <taxon>Tissierellia</taxon>
        <taxon>Tissierellales</taxon>
        <taxon>Gottschalkiaceae</taxon>
        <taxon>Gottschalkia</taxon>
    </lineage>
</organism>
<evidence type="ECO:0000256" key="4">
    <source>
        <dbReference type="ARBA" id="ARBA00022475"/>
    </source>
</evidence>
<dbReference type="InterPro" id="IPR003594">
    <property type="entry name" value="HATPase_dom"/>
</dbReference>
<dbReference type="Gene3D" id="3.30.565.10">
    <property type="entry name" value="Histidine kinase-like ATPase, C-terminal domain"/>
    <property type="match status" value="1"/>
</dbReference>
<keyword evidence="11 14" id="KW-1133">Transmembrane helix</keyword>
<dbReference type="SUPFAM" id="SSF55874">
    <property type="entry name" value="ATPase domain of HSP90 chaperone/DNA topoisomerase II/histidine kinase"/>
    <property type="match status" value="1"/>
</dbReference>
<feature type="domain" description="Histidine kinase" evidence="15">
    <location>
        <begin position="253"/>
        <end position="466"/>
    </location>
</feature>
<evidence type="ECO:0000256" key="12">
    <source>
        <dbReference type="ARBA" id="ARBA00023012"/>
    </source>
</evidence>
<dbReference type="Proteomes" id="UP000037267">
    <property type="component" value="Unassembled WGS sequence"/>
</dbReference>
<dbReference type="PANTHER" id="PTHR45528">
    <property type="entry name" value="SENSOR HISTIDINE KINASE CPXA"/>
    <property type="match status" value="1"/>
</dbReference>
<dbReference type="SUPFAM" id="SSF158472">
    <property type="entry name" value="HAMP domain-like"/>
    <property type="match status" value="1"/>
</dbReference>
<evidence type="ECO:0000256" key="13">
    <source>
        <dbReference type="ARBA" id="ARBA00023136"/>
    </source>
</evidence>
<dbReference type="GO" id="GO:0000155">
    <property type="term" value="F:phosphorelay sensor kinase activity"/>
    <property type="evidence" value="ECO:0007669"/>
    <property type="project" value="InterPro"/>
</dbReference>
<dbReference type="EC" id="2.7.13.3" evidence="3"/>
<evidence type="ECO:0000256" key="7">
    <source>
        <dbReference type="ARBA" id="ARBA00022692"/>
    </source>
</evidence>
<keyword evidence="18" id="KW-1185">Reference proteome</keyword>
<sequence>MKLRTYFMTLLLFLLFFNGSILLISFVNLNSNLNSIRERCLGEHYFIATTYAKDLNAVENRGTEAESAMELLFQSYVSYYGKKNLFLEISKKGQTLYSSIPMEKTFSSKKESPIAGNRILSTVKLKEKEYISVAGTLPAPYDEYTLTYLYDLSENIASWNKVTSILYTVGIILSFLLAFCLILLLNYIFKPLKQISIASQKIAKGEYENRIPIIGNDELSEMAQSFNDMAEEIQNQMLELARSAEQKQCFIDNFAHELRTPLTTIYGYAEYIQKAVITEEEKLSATDYIMSESRRLQNLAYRLLDLAMLRNDEITFTKVSVPELFHNTVEKLHKKASEKQVKLEYNYQFDSLAGDCELLKCMLVNLVDNGIKACKTGDIVKLDAFYEDDRKTVIVEDNGRGMTEEQMSHITEAFYRVDKSRNCAEGGAGLGLALCEQIATCHGAKISFSSQPNQGTTVKITFTTFQ</sequence>
<dbReference type="InterPro" id="IPR050398">
    <property type="entry name" value="HssS/ArlS-like"/>
</dbReference>
<name>A0A0L0WC87_GOTPU</name>
<dbReference type="CDD" id="cd06225">
    <property type="entry name" value="HAMP"/>
    <property type="match status" value="1"/>
</dbReference>
<dbReference type="InterPro" id="IPR003660">
    <property type="entry name" value="HAMP_dom"/>
</dbReference>
<comment type="subcellular location">
    <subcellularLocation>
        <location evidence="2">Cell membrane</location>
        <topology evidence="2">Multi-pass membrane protein</topology>
    </subcellularLocation>
</comment>
<evidence type="ECO:0000256" key="8">
    <source>
        <dbReference type="ARBA" id="ARBA00022741"/>
    </source>
</evidence>
<dbReference type="InterPro" id="IPR036097">
    <property type="entry name" value="HisK_dim/P_sf"/>
</dbReference>
<dbReference type="InterPro" id="IPR003661">
    <property type="entry name" value="HisK_dim/P_dom"/>
</dbReference>
<dbReference type="InterPro" id="IPR004358">
    <property type="entry name" value="Sig_transdc_His_kin-like_C"/>
</dbReference>
<proteinExistence type="predicted"/>
<dbReference type="PRINTS" id="PR00344">
    <property type="entry name" value="BCTRLSENSOR"/>
</dbReference>
<evidence type="ECO:0000256" key="14">
    <source>
        <dbReference type="SAM" id="Phobius"/>
    </source>
</evidence>
<keyword evidence="10" id="KW-0067">ATP-binding</keyword>
<dbReference type="Gene3D" id="1.10.287.130">
    <property type="match status" value="1"/>
</dbReference>
<evidence type="ECO:0000256" key="11">
    <source>
        <dbReference type="ARBA" id="ARBA00022989"/>
    </source>
</evidence>
<reference evidence="18" key="1">
    <citation type="submission" date="2015-07" db="EMBL/GenBank/DDBJ databases">
        <title>Draft genome sequence of the purine-degrading Gottschalkia purinilyticum DSM 1384 (formerly Clostridium purinilyticum).</title>
        <authorList>
            <person name="Poehlein A."/>
            <person name="Schiel-Bengelsdorf B."/>
            <person name="Bengelsdorf F.R."/>
            <person name="Daniel R."/>
            <person name="Duerre P."/>
        </authorList>
    </citation>
    <scope>NUCLEOTIDE SEQUENCE [LARGE SCALE GENOMIC DNA]</scope>
    <source>
        <strain evidence="18">DSM 1384</strain>
    </source>
</reference>
<dbReference type="SMART" id="SM00387">
    <property type="entry name" value="HATPase_c"/>
    <property type="match status" value="1"/>
</dbReference>